<evidence type="ECO:0000256" key="3">
    <source>
        <dbReference type="SAM" id="Phobius"/>
    </source>
</evidence>
<sequence>MHDFRRLINICIFNSAFMFICLSKFVPLRVNSLPMRRLLTVANRSARLLVCTTPRRPLPTIFIAQNRCFLSPSSSLLAKKRIQKNQQKTPIAQIQNEEEEDDDEEIDDGLPKDYKEKMLKTPSRRLDSLLNRATGDSNSQVEKHILQGKVRVNDEAVTKKSYNIQKHDEIDVWKATYEDNADLATVNRIEVVDYKVTEAGYEVRVKLWKNMLVENWRGGS</sequence>
<dbReference type="CDD" id="cd00165">
    <property type="entry name" value="S4"/>
    <property type="match status" value="1"/>
</dbReference>
<dbReference type="SUPFAM" id="SSF55174">
    <property type="entry name" value="Alpha-L RNA-binding motif"/>
    <property type="match status" value="1"/>
</dbReference>
<evidence type="ECO:0000313" key="6">
    <source>
        <dbReference type="Proteomes" id="UP000298663"/>
    </source>
</evidence>
<dbReference type="PROSITE" id="PS50889">
    <property type="entry name" value="S4"/>
    <property type="match status" value="1"/>
</dbReference>
<feature type="compositionally biased region" description="Acidic residues" evidence="2">
    <location>
        <begin position="96"/>
        <end position="108"/>
    </location>
</feature>
<organism evidence="5 6">
    <name type="scientific">Steinernema carpocapsae</name>
    <name type="common">Entomopathogenic nematode</name>
    <dbReference type="NCBI Taxonomy" id="34508"/>
    <lineage>
        <taxon>Eukaryota</taxon>
        <taxon>Metazoa</taxon>
        <taxon>Ecdysozoa</taxon>
        <taxon>Nematoda</taxon>
        <taxon>Chromadorea</taxon>
        <taxon>Rhabditida</taxon>
        <taxon>Tylenchina</taxon>
        <taxon>Panagrolaimomorpha</taxon>
        <taxon>Strongyloidoidea</taxon>
        <taxon>Steinernematidae</taxon>
        <taxon>Steinernema</taxon>
    </lineage>
</organism>
<protein>
    <recommendedName>
        <fullName evidence="4">RNA-binding S4 domain-containing protein</fullName>
    </recommendedName>
</protein>
<feature type="transmembrane region" description="Helical" evidence="3">
    <location>
        <begin position="7"/>
        <end position="26"/>
    </location>
</feature>
<keyword evidence="1" id="KW-0694">RNA-binding</keyword>
<dbReference type="InterPro" id="IPR002942">
    <property type="entry name" value="S4_RNA-bd"/>
</dbReference>
<reference evidence="5 6" key="2">
    <citation type="journal article" date="2019" name="G3 (Bethesda)">
        <title>Hybrid Assembly of the Genome of the Entomopathogenic Nematode Steinernema carpocapsae Identifies the X-Chromosome.</title>
        <authorList>
            <person name="Serra L."/>
            <person name="Macchietto M."/>
            <person name="Macias-Munoz A."/>
            <person name="McGill C.J."/>
            <person name="Rodriguez I.M."/>
            <person name="Rodriguez B."/>
            <person name="Murad R."/>
            <person name="Mortazavi A."/>
        </authorList>
    </citation>
    <scope>NUCLEOTIDE SEQUENCE [LARGE SCALE GENOMIC DNA]</scope>
    <source>
        <strain evidence="5 6">ALL</strain>
    </source>
</reference>
<dbReference type="OrthoDB" id="4150at2759"/>
<dbReference type="PANTHER" id="PTHR13633:SF3">
    <property type="entry name" value="MITOCHONDRIAL TRANSCRIPTION RESCUE FACTOR 1"/>
    <property type="match status" value="1"/>
</dbReference>
<evidence type="ECO:0000259" key="4">
    <source>
        <dbReference type="SMART" id="SM00363"/>
    </source>
</evidence>
<comment type="caution">
    <text evidence="5">The sequence shown here is derived from an EMBL/GenBank/DDBJ whole genome shotgun (WGS) entry which is preliminary data.</text>
</comment>
<evidence type="ECO:0000256" key="1">
    <source>
        <dbReference type="PROSITE-ProRule" id="PRU00182"/>
    </source>
</evidence>
<keyword evidence="6" id="KW-1185">Reference proteome</keyword>
<name>A0A4U5PG62_STECR</name>
<gene>
    <name evidence="5" type="ORF">L596_009542</name>
</gene>
<dbReference type="PANTHER" id="PTHR13633">
    <property type="entry name" value="MITOCHONDRIAL TRANSCRIPTION RESCUE FACTOR 1"/>
    <property type="match status" value="1"/>
</dbReference>
<dbReference type="EMBL" id="AZBU02000002">
    <property type="protein sequence ID" value="TKR95363.1"/>
    <property type="molecule type" value="Genomic_DNA"/>
</dbReference>
<dbReference type="Pfam" id="PF01479">
    <property type="entry name" value="S4"/>
    <property type="match status" value="1"/>
</dbReference>
<keyword evidence="3" id="KW-1133">Transmembrane helix</keyword>
<dbReference type="InterPro" id="IPR036986">
    <property type="entry name" value="S4_RNA-bd_sf"/>
</dbReference>
<keyword evidence="3" id="KW-0472">Membrane</keyword>
<keyword evidence="3" id="KW-0812">Transmembrane</keyword>
<proteinExistence type="predicted"/>
<dbReference type="SMART" id="SM00363">
    <property type="entry name" value="S4"/>
    <property type="match status" value="1"/>
</dbReference>
<accession>A0A4U5PG62</accession>
<dbReference type="AlphaFoldDB" id="A0A4U5PG62"/>
<dbReference type="GO" id="GO:1903108">
    <property type="term" value="P:regulation of mitochondrial transcription"/>
    <property type="evidence" value="ECO:0007669"/>
    <property type="project" value="TreeGrafter"/>
</dbReference>
<evidence type="ECO:0000313" key="5">
    <source>
        <dbReference type="EMBL" id="TKR95363.1"/>
    </source>
</evidence>
<dbReference type="STRING" id="34508.A0A4U5PG62"/>
<dbReference type="GO" id="GO:0005739">
    <property type="term" value="C:mitochondrion"/>
    <property type="evidence" value="ECO:0007669"/>
    <property type="project" value="TreeGrafter"/>
</dbReference>
<dbReference type="Proteomes" id="UP000298663">
    <property type="component" value="Unassembled WGS sequence"/>
</dbReference>
<reference evidence="5 6" key="1">
    <citation type="journal article" date="2015" name="Genome Biol.">
        <title>Comparative genomics of Steinernema reveals deeply conserved gene regulatory networks.</title>
        <authorList>
            <person name="Dillman A.R."/>
            <person name="Macchietto M."/>
            <person name="Porter C.F."/>
            <person name="Rogers A."/>
            <person name="Williams B."/>
            <person name="Antoshechkin I."/>
            <person name="Lee M.M."/>
            <person name="Goodwin Z."/>
            <person name="Lu X."/>
            <person name="Lewis E.E."/>
            <person name="Goodrich-Blair H."/>
            <person name="Stock S.P."/>
            <person name="Adams B.J."/>
            <person name="Sternberg P.W."/>
            <person name="Mortazavi A."/>
        </authorList>
    </citation>
    <scope>NUCLEOTIDE SEQUENCE [LARGE SCALE GENOMIC DNA]</scope>
    <source>
        <strain evidence="5 6">ALL</strain>
    </source>
</reference>
<feature type="domain" description="RNA-binding S4" evidence="4">
    <location>
        <begin position="124"/>
        <end position="181"/>
    </location>
</feature>
<feature type="region of interest" description="Disordered" evidence="2">
    <location>
        <begin position="87"/>
        <end position="111"/>
    </location>
</feature>
<dbReference type="GO" id="GO:0003723">
    <property type="term" value="F:RNA binding"/>
    <property type="evidence" value="ECO:0007669"/>
    <property type="project" value="UniProtKB-KW"/>
</dbReference>
<dbReference type="Gene3D" id="3.10.290.10">
    <property type="entry name" value="RNA-binding S4 domain"/>
    <property type="match status" value="1"/>
</dbReference>
<evidence type="ECO:0000256" key="2">
    <source>
        <dbReference type="SAM" id="MobiDB-lite"/>
    </source>
</evidence>